<protein>
    <submittedName>
        <fullName evidence="4">Glycosyltransferase involved in cell wall bisynthesis</fullName>
    </submittedName>
</protein>
<feature type="domain" description="Glycosyltransferase subfamily 4-like N-terminal" evidence="3">
    <location>
        <begin position="16"/>
        <end position="172"/>
    </location>
</feature>
<dbReference type="OrthoDB" id="9801609at2"/>
<dbReference type="Pfam" id="PF00534">
    <property type="entry name" value="Glycos_transf_1"/>
    <property type="match status" value="1"/>
</dbReference>
<feature type="domain" description="Glycosyl transferase family 1" evidence="2">
    <location>
        <begin position="196"/>
        <end position="349"/>
    </location>
</feature>
<dbReference type="Pfam" id="PF13439">
    <property type="entry name" value="Glyco_transf_4"/>
    <property type="match status" value="1"/>
</dbReference>
<evidence type="ECO:0000256" key="1">
    <source>
        <dbReference type="ARBA" id="ARBA00022679"/>
    </source>
</evidence>
<keyword evidence="5" id="KW-1185">Reference proteome</keyword>
<dbReference type="STRING" id="408074.SAMN05660909_00834"/>
<dbReference type="EMBL" id="FNRL01000003">
    <property type="protein sequence ID" value="SEA12174.1"/>
    <property type="molecule type" value="Genomic_DNA"/>
</dbReference>
<dbReference type="PANTHER" id="PTHR46401">
    <property type="entry name" value="GLYCOSYLTRANSFERASE WBBK-RELATED"/>
    <property type="match status" value="1"/>
</dbReference>
<dbReference type="CDD" id="cd03809">
    <property type="entry name" value="GT4_MtfB-like"/>
    <property type="match status" value="1"/>
</dbReference>
<dbReference type="SUPFAM" id="SSF53756">
    <property type="entry name" value="UDP-Glycosyltransferase/glycogen phosphorylase"/>
    <property type="match status" value="1"/>
</dbReference>
<dbReference type="InterPro" id="IPR028098">
    <property type="entry name" value="Glyco_trans_4-like_N"/>
</dbReference>
<dbReference type="PANTHER" id="PTHR46401:SF2">
    <property type="entry name" value="GLYCOSYLTRANSFERASE WBBK-RELATED"/>
    <property type="match status" value="1"/>
</dbReference>
<dbReference type="Proteomes" id="UP000199656">
    <property type="component" value="Unassembled WGS sequence"/>
</dbReference>
<keyword evidence="1 4" id="KW-0808">Transferase</keyword>
<name>A0A1H3YMF5_9BACT</name>
<dbReference type="InterPro" id="IPR001296">
    <property type="entry name" value="Glyco_trans_1"/>
</dbReference>
<proteinExistence type="predicted"/>
<reference evidence="5" key="1">
    <citation type="submission" date="2016-10" db="EMBL/GenBank/DDBJ databases">
        <authorList>
            <person name="Varghese N."/>
            <person name="Submissions S."/>
        </authorList>
    </citation>
    <scope>NUCLEOTIDE SEQUENCE [LARGE SCALE GENOMIC DNA]</scope>
    <source>
        <strain evidence="5">DSM 23920</strain>
    </source>
</reference>
<dbReference type="Gene3D" id="3.40.50.2000">
    <property type="entry name" value="Glycogen Phosphorylase B"/>
    <property type="match status" value="2"/>
</dbReference>
<evidence type="ECO:0000259" key="2">
    <source>
        <dbReference type="Pfam" id="PF00534"/>
    </source>
</evidence>
<evidence type="ECO:0000313" key="5">
    <source>
        <dbReference type="Proteomes" id="UP000199656"/>
    </source>
</evidence>
<dbReference type="RefSeq" id="WP_089758994.1">
    <property type="nucleotide sequence ID" value="NZ_BKAT01000001.1"/>
</dbReference>
<evidence type="ECO:0000259" key="3">
    <source>
        <dbReference type="Pfam" id="PF13439"/>
    </source>
</evidence>
<dbReference type="AlphaFoldDB" id="A0A1H3YMF5"/>
<dbReference type="GO" id="GO:0009103">
    <property type="term" value="P:lipopolysaccharide biosynthetic process"/>
    <property type="evidence" value="ECO:0007669"/>
    <property type="project" value="TreeGrafter"/>
</dbReference>
<sequence>MKIGFDAKRAFQNNTGLGNYSRTLISSLATDFPGEEYLLFAPRQTNMYPTNLPVILPGKKIHKWLKSIWRSRWIVEDLDRYQLDIFHGLSHELPFGIHTTRVRSVVTMHDLIFERYPQQYNPIDVLTYRRKARYACKYADLVVAISQQTKDDLVTYYQVPEEKIRVVYQSCDPIFETLRPTGEIAAFRQRYQLPGQYFLYVGSLIERKNLLGIVTAMNELKGRLDVPLVVLGSGKKYKEKVKQYLSAHQLTDRVIFLNEHSRLENEELPLLYQGAAALLYPSLFEGFGIPILEALWSGTPVITSTGSCFSETAGDAALYVDPLQPSSIAQAMQQIINFPDLAADLRKKGILHAQRFTPSKCAAAMMQVYRELK</sequence>
<dbReference type="GO" id="GO:0016757">
    <property type="term" value="F:glycosyltransferase activity"/>
    <property type="evidence" value="ECO:0007669"/>
    <property type="project" value="InterPro"/>
</dbReference>
<gene>
    <name evidence="4" type="ORF">SAMN05660909_00834</name>
</gene>
<organism evidence="4 5">
    <name type="scientific">Chitinophaga terrae</name>
    <name type="common">ex Kim and Jung 2007</name>
    <dbReference type="NCBI Taxonomy" id="408074"/>
    <lineage>
        <taxon>Bacteria</taxon>
        <taxon>Pseudomonadati</taxon>
        <taxon>Bacteroidota</taxon>
        <taxon>Chitinophagia</taxon>
        <taxon>Chitinophagales</taxon>
        <taxon>Chitinophagaceae</taxon>
        <taxon>Chitinophaga</taxon>
    </lineage>
</organism>
<evidence type="ECO:0000313" key="4">
    <source>
        <dbReference type="EMBL" id="SEA12174.1"/>
    </source>
</evidence>
<accession>A0A1H3YMF5</accession>